<name>A0A2W0CF64_9BACL</name>
<dbReference type="AlphaFoldDB" id="A0A2W0CF64"/>
<comment type="caution">
    <text evidence="1">The sequence shown here is derived from an EMBL/GenBank/DDBJ whole genome shotgun (WGS) entry which is preliminary data.</text>
</comment>
<protein>
    <submittedName>
        <fullName evidence="1">Uncharacterized protein</fullName>
    </submittedName>
</protein>
<reference evidence="1 2" key="1">
    <citation type="submission" date="2018-01" db="EMBL/GenBank/DDBJ databases">
        <title>Genome sequence of the PGP bacterium Paenibacillus illinoisensis E3.</title>
        <authorList>
            <person name="Rolli E."/>
            <person name="Marasco R."/>
            <person name="Bessem C."/>
            <person name="Michoud G."/>
            <person name="Gaiarsa S."/>
            <person name="Borin S."/>
            <person name="Daffonchio D."/>
        </authorList>
    </citation>
    <scope>NUCLEOTIDE SEQUENCE [LARGE SCALE GENOMIC DNA]</scope>
    <source>
        <strain evidence="1 2">E3</strain>
    </source>
</reference>
<dbReference type="Proteomes" id="UP000247459">
    <property type="component" value="Unassembled WGS sequence"/>
</dbReference>
<proteinExistence type="predicted"/>
<accession>A0A2W0CF64</accession>
<dbReference type="EMBL" id="PRLG01000006">
    <property type="protein sequence ID" value="PYY30694.1"/>
    <property type="molecule type" value="Genomic_DNA"/>
</dbReference>
<evidence type="ECO:0000313" key="2">
    <source>
        <dbReference type="Proteomes" id="UP000247459"/>
    </source>
</evidence>
<evidence type="ECO:0000313" key="1">
    <source>
        <dbReference type="EMBL" id="PYY30694.1"/>
    </source>
</evidence>
<organism evidence="1 2">
    <name type="scientific">Paenibacillus illinoisensis</name>
    <dbReference type="NCBI Taxonomy" id="59845"/>
    <lineage>
        <taxon>Bacteria</taxon>
        <taxon>Bacillati</taxon>
        <taxon>Bacillota</taxon>
        <taxon>Bacilli</taxon>
        <taxon>Bacillales</taxon>
        <taxon>Paenibacillaceae</taxon>
        <taxon>Paenibacillus</taxon>
    </lineage>
</organism>
<sequence>MANAPIQVISSLGPVLGNPSQVDLYTDHSITFLQFACCLIKKWKSLTYFPNTVFKEPKFSTFVNQKEC</sequence>
<gene>
    <name evidence="1" type="ORF">PIL02S_00778</name>
</gene>